<evidence type="ECO:0000256" key="8">
    <source>
        <dbReference type="ARBA" id="ARBA00022898"/>
    </source>
</evidence>
<evidence type="ECO:0000259" key="12">
    <source>
        <dbReference type="Pfam" id="PF00155"/>
    </source>
</evidence>
<evidence type="ECO:0000313" key="13">
    <source>
        <dbReference type="EMBL" id="GAQ93924.1"/>
    </source>
</evidence>
<evidence type="ECO:0000256" key="1">
    <source>
        <dbReference type="ARBA" id="ARBA00001933"/>
    </source>
</evidence>
<dbReference type="NCBIfam" id="TIGR01141">
    <property type="entry name" value="hisC"/>
    <property type="match status" value="1"/>
</dbReference>
<proteinExistence type="inferred from homology"/>
<evidence type="ECO:0000256" key="2">
    <source>
        <dbReference type="ARBA" id="ARBA00005011"/>
    </source>
</evidence>
<evidence type="ECO:0000256" key="10">
    <source>
        <dbReference type="ARBA" id="ARBA00047481"/>
    </source>
</evidence>
<dbReference type="HAMAP" id="MF_01023">
    <property type="entry name" value="HisC_aminotrans_2"/>
    <property type="match status" value="1"/>
</dbReference>
<dbReference type="AlphaFoldDB" id="A0A0U9HM45"/>
<dbReference type="PANTHER" id="PTHR42885">
    <property type="entry name" value="HISTIDINOL-PHOSPHATE AMINOTRANSFERASE-RELATED"/>
    <property type="match status" value="1"/>
</dbReference>
<reference evidence="14" key="1">
    <citation type="submission" date="2016-01" db="EMBL/GenBank/DDBJ databases">
        <title>Draft genome sequence of Thermodesulfovibrio aggregans strain TGE-P1.</title>
        <authorList>
            <person name="Sekiguchi Y."/>
            <person name="Ohashi A."/>
            <person name="Matsuura N."/>
            <person name="Tourlousse M.D."/>
        </authorList>
    </citation>
    <scope>NUCLEOTIDE SEQUENCE [LARGE SCALE GENOMIC DNA]</scope>
    <source>
        <strain evidence="14">TGE-P1</strain>
    </source>
</reference>
<comment type="caution">
    <text evidence="13">The sequence shown here is derived from an EMBL/GenBank/DDBJ whole genome shotgun (WGS) entry which is preliminary data.</text>
</comment>
<sequence length="354" mass="40574">MNKLKVESLARKNIQKLKPYQAKEISCKIKLDANESPFAVKISDFISEINIPLNRYPDPEAIVLRKALSKKIKLSYENIMLGNGSDELIYYLILTFGGPVLYPVPTFAMYGIIAQSVGVEAIECKLDKDFDIDDEKFLKLVKLKKPRLIFLSSPNNPTGNTFSTDKILKIIEFAQKNSSIVVIDEAYQPFSSEKGFLPFLKDYENLLILRTLSKIGFAGLRLGYLIGKKEFLHEINKVRLPYNIDSITQYVATEALNKFYPQIKKFISEIIKERQRVYKRLLKIKKLKVYPSEANFILLKLKNSKEVYKKLLKAGILVRDLSSMIDNALRVTIGTKEENEEFLKALETILEEKG</sequence>
<dbReference type="Gene3D" id="3.40.640.10">
    <property type="entry name" value="Type I PLP-dependent aspartate aminotransferase-like (Major domain)"/>
    <property type="match status" value="1"/>
</dbReference>
<evidence type="ECO:0000256" key="9">
    <source>
        <dbReference type="ARBA" id="ARBA00023102"/>
    </source>
</evidence>
<feature type="domain" description="Aminotransferase class I/classII large" evidence="12">
    <location>
        <begin position="29"/>
        <end position="346"/>
    </location>
</feature>
<name>A0A0U9HM45_9BACT</name>
<keyword evidence="6 11" id="KW-0028">Amino-acid biosynthesis</keyword>
<dbReference type="InterPro" id="IPR015422">
    <property type="entry name" value="PyrdxlP-dep_Trfase_small"/>
</dbReference>
<dbReference type="UniPathway" id="UPA00031">
    <property type="reaction ID" value="UER00012"/>
</dbReference>
<dbReference type="Gene3D" id="3.90.1150.10">
    <property type="entry name" value="Aspartate Aminotransferase, domain 1"/>
    <property type="match status" value="1"/>
</dbReference>
<comment type="pathway">
    <text evidence="2 11">Amino-acid biosynthesis; L-histidine biosynthesis; L-histidine from 5-phospho-alpha-D-ribose 1-diphosphate: step 7/9.</text>
</comment>
<keyword evidence="14" id="KW-1185">Reference proteome</keyword>
<keyword evidence="5 11" id="KW-0032">Aminotransferase</keyword>
<evidence type="ECO:0000256" key="7">
    <source>
        <dbReference type="ARBA" id="ARBA00022679"/>
    </source>
</evidence>
<dbReference type="Pfam" id="PF00155">
    <property type="entry name" value="Aminotran_1_2"/>
    <property type="match status" value="1"/>
</dbReference>
<feature type="modified residue" description="N6-(pyridoxal phosphate)lysine" evidence="11">
    <location>
        <position position="214"/>
    </location>
</feature>
<evidence type="ECO:0000256" key="4">
    <source>
        <dbReference type="ARBA" id="ARBA00011738"/>
    </source>
</evidence>
<evidence type="ECO:0000256" key="5">
    <source>
        <dbReference type="ARBA" id="ARBA00022576"/>
    </source>
</evidence>
<comment type="cofactor">
    <cofactor evidence="1 11">
        <name>pyridoxal 5'-phosphate</name>
        <dbReference type="ChEBI" id="CHEBI:597326"/>
    </cofactor>
</comment>
<dbReference type="OrthoDB" id="9809616at2"/>
<dbReference type="PANTHER" id="PTHR42885:SF2">
    <property type="entry name" value="HISTIDINOL-PHOSPHATE AMINOTRANSFERASE"/>
    <property type="match status" value="1"/>
</dbReference>
<comment type="subunit">
    <text evidence="4 11">Homodimer.</text>
</comment>
<comment type="catalytic activity">
    <reaction evidence="10 11">
        <text>L-histidinol phosphate + 2-oxoglutarate = 3-(imidazol-4-yl)-2-oxopropyl phosphate + L-glutamate</text>
        <dbReference type="Rhea" id="RHEA:23744"/>
        <dbReference type="ChEBI" id="CHEBI:16810"/>
        <dbReference type="ChEBI" id="CHEBI:29985"/>
        <dbReference type="ChEBI" id="CHEBI:57766"/>
        <dbReference type="ChEBI" id="CHEBI:57980"/>
        <dbReference type="EC" id="2.6.1.9"/>
    </reaction>
</comment>
<evidence type="ECO:0000256" key="3">
    <source>
        <dbReference type="ARBA" id="ARBA00007970"/>
    </source>
</evidence>
<accession>A0A0U9HM45</accession>
<dbReference type="GO" id="GO:0030170">
    <property type="term" value="F:pyridoxal phosphate binding"/>
    <property type="evidence" value="ECO:0007669"/>
    <property type="project" value="InterPro"/>
</dbReference>
<dbReference type="EMBL" id="BCNO01000001">
    <property type="protein sequence ID" value="GAQ93924.1"/>
    <property type="molecule type" value="Genomic_DNA"/>
</dbReference>
<dbReference type="GO" id="GO:0000105">
    <property type="term" value="P:L-histidine biosynthetic process"/>
    <property type="evidence" value="ECO:0007669"/>
    <property type="project" value="UniProtKB-UniRule"/>
</dbReference>
<dbReference type="STRING" id="86166.TAGGR_189"/>
<evidence type="ECO:0000256" key="6">
    <source>
        <dbReference type="ARBA" id="ARBA00022605"/>
    </source>
</evidence>
<dbReference type="SUPFAM" id="SSF53383">
    <property type="entry name" value="PLP-dependent transferases"/>
    <property type="match status" value="1"/>
</dbReference>
<dbReference type="RefSeq" id="WP_059175414.1">
    <property type="nucleotide sequence ID" value="NZ_BCNO01000001.1"/>
</dbReference>
<dbReference type="Proteomes" id="UP000054976">
    <property type="component" value="Unassembled WGS sequence"/>
</dbReference>
<keyword evidence="9 11" id="KW-0368">Histidine biosynthesis</keyword>
<dbReference type="GO" id="GO:0004400">
    <property type="term" value="F:histidinol-phosphate transaminase activity"/>
    <property type="evidence" value="ECO:0007669"/>
    <property type="project" value="UniProtKB-UniRule"/>
</dbReference>
<dbReference type="InterPro" id="IPR015424">
    <property type="entry name" value="PyrdxlP-dep_Trfase"/>
</dbReference>
<keyword evidence="8 11" id="KW-0663">Pyridoxal phosphate</keyword>
<organism evidence="13 14">
    <name type="scientific">Thermodesulfovibrio aggregans</name>
    <dbReference type="NCBI Taxonomy" id="86166"/>
    <lineage>
        <taxon>Bacteria</taxon>
        <taxon>Pseudomonadati</taxon>
        <taxon>Nitrospirota</taxon>
        <taxon>Thermodesulfovibrionia</taxon>
        <taxon>Thermodesulfovibrionales</taxon>
        <taxon>Thermodesulfovibrionaceae</taxon>
        <taxon>Thermodesulfovibrio</taxon>
    </lineage>
</organism>
<dbReference type="CDD" id="cd00609">
    <property type="entry name" value="AAT_like"/>
    <property type="match status" value="1"/>
</dbReference>
<dbReference type="InterPro" id="IPR004839">
    <property type="entry name" value="Aminotransferase_I/II_large"/>
</dbReference>
<evidence type="ECO:0000313" key="14">
    <source>
        <dbReference type="Proteomes" id="UP000054976"/>
    </source>
</evidence>
<gene>
    <name evidence="11" type="primary">hisC</name>
    <name evidence="13" type="ORF">TAGGR_189</name>
</gene>
<dbReference type="EC" id="2.6.1.9" evidence="11"/>
<dbReference type="InterPro" id="IPR005861">
    <property type="entry name" value="HisP_aminotrans"/>
</dbReference>
<comment type="similarity">
    <text evidence="3 11">Belongs to the class-II pyridoxal-phosphate-dependent aminotransferase family. Histidinol-phosphate aminotransferase subfamily.</text>
</comment>
<protein>
    <recommendedName>
        <fullName evidence="11">Histidinol-phosphate aminotransferase</fullName>
        <ecNumber evidence="11">2.6.1.9</ecNumber>
    </recommendedName>
    <alternativeName>
        <fullName evidence="11">Imidazole acetol-phosphate transaminase</fullName>
    </alternativeName>
</protein>
<dbReference type="InterPro" id="IPR015421">
    <property type="entry name" value="PyrdxlP-dep_Trfase_major"/>
</dbReference>
<evidence type="ECO:0000256" key="11">
    <source>
        <dbReference type="HAMAP-Rule" id="MF_01023"/>
    </source>
</evidence>
<keyword evidence="7 11" id="KW-0808">Transferase</keyword>